<evidence type="ECO:0000313" key="6">
    <source>
        <dbReference type="Proteomes" id="UP000268093"/>
    </source>
</evidence>
<dbReference type="PROSITE" id="PS50110">
    <property type="entry name" value="RESPONSE_REGULATORY"/>
    <property type="match status" value="1"/>
</dbReference>
<dbReference type="PANTHER" id="PTHR45339">
    <property type="entry name" value="HYBRID SIGNAL TRANSDUCTION HISTIDINE KINASE J"/>
    <property type="match status" value="1"/>
</dbReference>
<evidence type="ECO:0000256" key="3">
    <source>
        <dbReference type="SAM" id="MobiDB-lite"/>
    </source>
</evidence>
<organism evidence="5 6">
    <name type="scientific">Jimgerdemannia flammicorona</name>
    <dbReference type="NCBI Taxonomy" id="994334"/>
    <lineage>
        <taxon>Eukaryota</taxon>
        <taxon>Fungi</taxon>
        <taxon>Fungi incertae sedis</taxon>
        <taxon>Mucoromycota</taxon>
        <taxon>Mucoromycotina</taxon>
        <taxon>Endogonomycetes</taxon>
        <taxon>Endogonales</taxon>
        <taxon>Endogonaceae</taxon>
        <taxon>Jimgerdemannia</taxon>
    </lineage>
</organism>
<protein>
    <submittedName>
        <fullName evidence="5">CheY-like superfamily</fullName>
    </submittedName>
</protein>
<dbReference type="Gene3D" id="3.40.50.2300">
    <property type="match status" value="1"/>
</dbReference>
<dbReference type="GO" id="GO:0000160">
    <property type="term" value="P:phosphorelay signal transduction system"/>
    <property type="evidence" value="ECO:0007669"/>
    <property type="project" value="InterPro"/>
</dbReference>
<dbReference type="CDD" id="cd17546">
    <property type="entry name" value="REC_hyHK_CKI1_RcsC-like"/>
    <property type="match status" value="1"/>
</dbReference>
<keyword evidence="1 2" id="KW-0597">Phosphoprotein</keyword>
<dbReference type="Pfam" id="PF00072">
    <property type="entry name" value="Response_reg"/>
    <property type="match status" value="1"/>
</dbReference>
<evidence type="ECO:0000313" key="5">
    <source>
        <dbReference type="EMBL" id="RUP43892.1"/>
    </source>
</evidence>
<dbReference type="PANTHER" id="PTHR45339:SF3">
    <property type="entry name" value="HISTIDINE KINASE"/>
    <property type="match status" value="1"/>
</dbReference>
<dbReference type="OrthoDB" id="21225at2759"/>
<proteinExistence type="predicted"/>
<name>A0A433CZ71_9FUNG</name>
<reference evidence="5 6" key="1">
    <citation type="journal article" date="2018" name="New Phytol.">
        <title>Phylogenomics of Endogonaceae and evolution of mycorrhizas within Mucoromycota.</title>
        <authorList>
            <person name="Chang Y."/>
            <person name="Desiro A."/>
            <person name="Na H."/>
            <person name="Sandor L."/>
            <person name="Lipzen A."/>
            <person name="Clum A."/>
            <person name="Barry K."/>
            <person name="Grigoriev I.V."/>
            <person name="Martin F.M."/>
            <person name="Stajich J.E."/>
            <person name="Smith M.E."/>
            <person name="Bonito G."/>
            <person name="Spatafora J.W."/>
        </authorList>
    </citation>
    <scope>NUCLEOTIDE SEQUENCE [LARGE SCALE GENOMIC DNA]</scope>
    <source>
        <strain evidence="5 6">GMNB39</strain>
    </source>
</reference>
<dbReference type="Proteomes" id="UP000268093">
    <property type="component" value="Unassembled WGS sequence"/>
</dbReference>
<dbReference type="InterPro" id="IPR011006">
    <property type="entry name" value="CheY-like_superfamily"/>
</dbReference>
<accession>A0A433CZ71</accession>
<feature type="domain" description="Response regulatory" evidence="4">
    <location>
        <begin position="87"/>
        <end position="213"/>
    </location>
</feature>
<evidence type="ECO:0000259" key="4">
    <source>
        <dbReference type="PROSITE" id="PS50110"/>
    </source>
</evidence>
<keyword evidence="6" id="KW-1185">Reference proteome</keyword>
<feature type="region of interest" description="Disordered" evidence="3">
    <location>
        <begin position="1"/>
        <end position="22"/>
    </location>
</feature>
<comment type="caution">
    <text evidence="5">The sequence shown here is derived from an EMBL/GenBank/DDBJ whole genome shotgun (WGS) entry which is preliminary data.</text>
</comment>
<feature type="modified residue" description="4-aspartylphosphate" evidence="2">
    <location>
        <position position="140"/>
    </location>
</feature>
<dbReference type="SMART" id="SM00448">
    <property type="entry name" value="REC"/>
    <property type="match status" value="1"/>
</dbReference>
<evidence type="ECO:0000256" key="1">
    <source>
        <dbReference type="ARBA" id="ARBA00022553"/>
    </source>
</evidence>
<dbReference type="InterPro" id="IPR001789">
    <property type="entry name" value="Sig_transdc_resp-reg_receiver"/>
</dbReference>
<dbReference type="AlphaFoldDB" id="A0A433CZ71"/>
<evidence type="ECO:0000256" key="2">
    <source>
        <dbReference type="PROSITE-ProRule" id="PRU00169"/>
    </source>
</evidence>
<gene>
    <name evidence="5" type="ORF">BC936DRAFT_136575</name>
</gene>
<dbReference type="SUPFAM" id="SSF52172">
    <property type="entry name" value="CheY-like"/>
    <property type="match status" value="1"/>
</dbReference>
<dbReference type="EMBL" id="RBNI01010075">
    <property type="protein sequence ID" value="RUP43892.1"/>
    <property type="molecule type" value="Genomic_DNA"/>
</dbReference>
<sequence>MPCAMPQTPTCTSGKGTEASRPHLPIRLSLAGAAGRNSALALPTPPFTPLPTEDPFRRIPLTLATSSNAPVIHSTSPDSHFAGNRLRILIVDDNYINVQILSRSLRHHTNHLVASIHTATSGIVALELLQHLEFDCIFLDIDMPVLCGILIAQHIRKANKYPILESNRHACIVAVTTKDTAEWKQVYAQTGMNGCIGKPFGPNTLRNVMEGLAGVRSFSVVTNTLLTL</sequence>